<feature type="region of interest" description="Disordered" evidence="3">
    <location>
        <begin position="290"/>
        <end position="323"/>
    </location>
</feature>
<feature type="compositionally biased region" description="Low complexity" evidence="3">
    <location>
        <begin position="290"/>
        <end position="303"/>
    </location>
</feature>
<protein>
    <recommendedName>
        <fullName evidence="4">NmrA-like domain-containing protein</fullName>
    </recommendedName>
</protein>
<accession>A0A1B7NPG1</accession>
<organism evidence="5 6">
    <name type="scientific">Emergomyces africanus</name>
    <dbReference type="NCBI Taxonomy" id="1955775"/>
    <lineage>
        <taxon>Eukaryota</taxon>
        <taxon>Fungi</taxon>
        <taxon>Dikarya</taxon>
        <taxon>Ascomycota</taxon>
        <taxon>Pezizomycotina</taxon>
        <taxon>Eurotiomycetes</taxon>
        <taxon>Eurotiomycetidae</taxon>
        <taxon>Onygenales</taxon>
        <taxon>Ajellomycetaceae</taxon>
        <taxon>Emergomyces</taxon>
    </lineage>
</organism>
<dbReference type="Gene3D" id="3.40.50.720">
    <property type="entry name" value="NAD(P)-binding Rossmann-like Domain"/>
    <property type="match status" value="1"/>
</dbReference>
<dbReference type="InterPro" id="IPR051164">
    <property type="entry name" value="NmrA-like_oxidored"/>
</dbReference>
<evidence type="ECO:0000256" key="1">
    <source>
        <dbReference type="ARBA" id="ARBA00006328"/>
    </source>
</evidence>
<sequence>MTQNKTIAIVNASGRQAASLIRVASAVGYRVRAQIHTLEGVIPQELASLPNVTLFKGPLLNNAPLINTLFDGANLAFINTTSQAGDEVAIGRALADAAKRAGSITHYIYSSMPDHAAHNPSRWISLPFWGCKFAVENYVRQLGLPATFVYAGIYNNNFTSLPYPLFQMELLENGSFEWRAPFHPDTPLPWLDAEHDVGPAVLQIFKDGPERWNGHRIALSFETLTPNQVCSAFSRALRRPCVYIHSPKIAIKVSIPAGYREHLEGIEVLFGQMQAPYFPQPEFIQDQVQTGTTTKKGSAAAAHGHGHGHGHNTGKGPGEPYGGIRSLGLVDEARGLWEGWRDMEEYAREVFPVEEEANGLDWMI</sequence>
<dbReference type="AlphaFoldDB" id="A0A1B7NPG1"/>
<evidence type="ECO:0000313" key="6">
    <source>
        <dbReference type="Proteomes" id="UP000091918"/>
    </source>
</evidence>
<dbReference type="STRING" id="1658172.A0A1B7NPG1"/>
<keyword evidence="2" id="KW-0521">NADP</keyword>
<dbReference type="PANTHER" id="PTHR42748">
    <property type="entry name" value="NITROGEN METABOLITE REPRESSION PROTEIN NMRA FAMILY MEMBER"/>
    <property type="match status" value="1"/>
</dbReference>
<name>A0A1B7NPG1_9EURO</name>
<evidence type="ECO:0000256" key="2">
    <source>
        <dbReference type="ARBA" id="ARBA00022857"/>
    </source>
</evidence>
<proteinExistence type="inferred from homology"/>
<dbReference type="InterPro" id="IPR036291">
    <property type="entry name" value="NAD(P)-bd_dom_sf"/>
</dbReference>
<comment type="similarity">
    <text evidence="1">Belongs to the NmrA-type oxidoreductase family.</text>
</comment>
<reference evidence="5 6" key="1">
    <citation type="submission" date="2015-07" db="EMBL/GenBank/DDBJ databases">
        <title>Emmonsia species relationships and genome sequence.</title>
        <authorList>
            <person name="Cuomo C.A."/>
            <person name="Schwartz I.S."/>
            <person name="Kenyon C."/>
            <person name="de Hoog G.S."/>
            <person name="Govender N.P."/>
            <person name="Botha A."/>
            <person name="Moreno L."/>
            <person name="de Vries M."/>
            <person name="Munoz J.F."/>
            <person name="Stielow J.B."/>
        </authorList>
    </citation>
    <scope>NUCLEOTIDE SEQUENCE [LARGE SCALE GENOMIC DNA]</scope>
    <source>
        <strain evidence="5 6">CBS 136260</strain>
    </source>
</reference>
<dbReference type="PANTHER" id="PTHR42748:SF5">
    <property type="entry name" value="NITROGEN METABOLITE REPRESSION PROTEIN NMRA"/>
    <property type="match status" value="1"/>
</dbReference>
<gene>
    <name evidence="5" type="ORF">ACJ72_06987</name>
</gene>
<dbReference type="EMBL" id="LGUA01001357">
    <property type="protein sequence ID" value="OAX78704.1"/>
    <property type="molecule type" value="Genomic_DNA"/>
</dbReference>
<evidence type="ECO:0000256" key="3">
    <source>
        <dbReference type="SAM" id="MobiDB-lite"/>
    </source>
</evidence>
<evidence type="ECO:0000313" key="5">
    <source>
        <dbReference type="EMBL" id="OAX78704.1"/>
    </source>
</evidence>
<dbReference type="InterPro" id="IPR008030">
    <property type="entry name" value="NmrA-like"/>
</dbReference>
<dbReference type="Pfam" id="PF05368">
    <property type="entry name" value="NmrA"/>
    <property type="match status" value="1"/>
</dbReference>
<dbReference type="Gene3D" id="3.90.25.10">
    <property type="entry name" value="UDP-galactose 4-epimerase, domain 1"/>
    <property type="match status" value="2"/>
</dbReference>
<dbReference type="OrthoDB" id="5356836at2759"/>
<dbReference type="GO" id="GO:0005634">
    <property type="term" value="C:nucleus"/>
    <property type="evidence" value="ECO:0007669"/>
    <property type="project" value="TreeGrafter"/>
</dbReference>
<evidence type="ECO:0000259" key="4">
    <source>
        <dbReference type="Pfam" id="PF05368"/>
    </source>
</evidence>
<dbReference type="SUPFAM" id="SSF51735">
    <property type="entry name" value="NAD(P)-binding Rossmann-fold domains"/>
    <property type="match status" value="1"/>
</dbReference>
<comment type="caution">
    <text evidence="5">The sequence shown here is derived from an EMBL/GenBank/DDBJ whole genome shotgun (WGS) entry which is preliminary data.</text>
</comment>
<keyword evidence="6" id="KW-1185">Reference proteome</keyword>
<feature type="domain" description="NmrA-like" evidence="4">
    <location>
        <begin position="3"/>
        <end position="347"/>
    </location>
</feature>
<dbReference type="Proteomes" id="UP000091918">
    <property type="component" value="Unassembled WGS sequence"/>
</dbReference>